<evidence type="ECO:0000313" key="2">
    <source>
        <dbReference type="EMBL" id="GFJ85470.1"/>
    </source>
</evidence>
<feature type="domain" description="Beta-lactamase-related" evidence="1">
    <location>
        <begin position="15"/>
        <end position="293"/>
    </location>
</feature>
<protein>
    <submittedName>
        <fullName evidence="2">6-aminohexanoate-dimer hydrolase</fullName>
    </submittedName>
</protein>
<name>A0A6V8KPX5_9ACTN</name>
<dbReference type="PANTHER" id="PTHR43283">
    <property type="entry name" value="BETA-LACTAMASE-RELATED"/>
    <property type="match status" value="1"/>
</dbReference>
<reference evidence="2 3" key="1">
    <citation type="submission" date="2020-03" db="EMBL/GenBank/DDBJ databases">
        <title>Whole genome shotgun sequence of Phytohabitans houttuyneae NBRC 108639.</title>
        <authorList>
            <person name="Komaki H."/>
            <person name="Tamura T."/>
        </authorList>
    </citation>
    <scope>NUCLEOTIDE SEQUENCE [LARGE SCALE GENOMIC DNA]</scope>
    <source>
        <strain evidence="2 3">NBRC 108639</strain>
    </source>
</reference>
<dbReference type="RefSeq" id="WP_173070549.1">
    <property type="nucleotide sequence ID" value="NZ_BAABGO010000009.1"/>
</dbReference>
<dbReference type="AlphaFoldDB" id="A0A6V8KPX5"/>
<evidence type="ECO:0000259" key="1">
    <source>
        <dbReference type="Pfam" id="PF00144"/>
    </source>
</evidence>
<proteinExistence type="predicted"/>
<gene>
    <name evidence="2" type="ORF">Phou_096500</name>
</gene>
<keyword evidence="3" id="KW-1185">Reference proteome</keyword>
<dbReference type="EMBL" id="BLPF01000004">
    <property type="protein sequence ID" value="GFJ85470.1"/>
    <property type="molecule type" value="Genomic_DNA"/>
</dbReference>
<sequence>MRERLEQLDGLHCAIAVHRGQTMLEHYGSGEDFTWNTPLGTVDFEAHTLHDVRSVTKSVVALLYGIALGDGLVPEPAAPLLASFPEYPDLAADPDRARLTVEHALTMSLGLEWKEEIPYNGPANAEIAMEMAPDRYRFVLERPVAEAPGVRYAYCGGASALLGGLIARGTGRGLADFARDTLFAALGIDRFEWIAGPDGVVSAASGLRLATPDLARIGQLVLAGGEWDGRQVVPANWLTAMLAPRLPIEWGGMYCYQWYSGEMAGHRWVGAMGNGGQRLTILPELDLVVAIAAGNYDDPEQWRTPTAVLEQVVLPSVT</sequence>
<accession>A0A6V8KPX5</accession>
<dbReference type="Proteomes" id="UP000482800">
    <property type="component" value="Unassembled WGS sequence"/>
</dbReference>
<comment type="caution">
    <text evidence="2">The sequence shown here is derived from an EMBL/GenBank/DDBJ whole genome shotgun (WGS) entry which is preliminary data.</text>
</comment>
<dbReference type="SUPFAM" id="SSF56601">
    <property type="entry name" value="beta-lactamase/transpeptidase-like"/>
    <property type="match status" value="1"/>
</dbReference>
<dbReference type="Pfam" id="PF00144">
    <property type="entry name" value="Beta-lactamase"/>
    <property type="match status" value="1"/>
</dbReference>
<evidence type="ECO:0000313" key="3">
    <source>
        <dbReference type="Proteomes" id="UP000482800"/>
    </source>
</evidence>
<organism evidence="2 3">
    <name type="scientific">Phytohabitans houttuyneae</name>
    <dbReference type="NCBI Taxonomy" id="1076126"/>
    <lineage>
        <taxon>Bacteria</taxon>
        <taxon>Bacillati</taxon>
        <taxon>Actinomycetota</taxon>
        <taxon>Actinomycetes</taxon>
        <taxon>Micromonosporales</taxon>
        <taxon>Micromonosporaceae</taxon>
    </lineage>
</organism>
<dbReference type="InterPro" id="IPR012338">
    <property type="entry name" value="Beta-lactam/transpept-like"/>
</dbReference>
<keyword evidence="2" id="KW-0378">Hydrolase</keyword>
<reference evidence="2 3" key="2">
    <citation type="submission" date="2020-03" db="EMBL/GenBank/DDBJ databases">
        <authorList>
            <person name="Ichikawa N."/>
            <person name="Kimura A."/>
            <person name="Kitahashi Y."/>
            <person name="Uohara A."/>
        </authorList>
    </citation>
    <scope>NUCLEOTIDE SEQUENCE [LARGE SCALE GENOMIC DNA]</scope>
    <source>
        <strain evidence="2 3">NBRC 108639</strain>
    </source>
</reference>
<dbReference type="GO" id="GO:0016787">
    <property type="term" value="F:hydrolase activity"/>
    <property type="evidence" value="ECO:0007669"/>
    <property type="project" value="UniProtKB-KW"/>
</dbReference>
<dbReference type="Gene3D" id="3.40.710.10">
    <property type="entry name" value="DD-peptidase/beta-lactamase superfamily"/>
    <property type="match status" value="1"/>
</dbReference>
<dbReference type="InterPro" id="IPR050789">
    <property type="entry name" value="Diverse_Enzym_Activities"/>
</dbReference>
<dbReference type="InterPro" id="IPR001466">
    <property type="entry name" value="Beta-lactam-related"/>
</dbReference>
<dbReference type="PANTHER" id="PTHR43283:SF7">
    <property type="entry name" value="BETA-LACTAMASE-RELATED DOMAIN-CONTAINING PROTEIN"/>
    <property type="match status" value="1"/>
</dbReference>